<organism evidence="2">
    <name type="scientific">White spot syndrome virus</name>
    <dbReference type="NCBI Taxonomy" id="342409"/>
    <lineage>
        <taxon>Viruses</taxon>
        <taxon>Viruses incertae sedis</taxon>
        <taxon>Naldaviricetes</taxon>
        <taxon>Nimaviridae</taxon>
        <taxon>Whispovirus</taxon>
    </lineage>
</organism>
<keyword evidence="1" id="KW-0812">Transmembrane</keyword>
<name>A0A2D3I771_9VIRU</name>
<accession>A0A2D3I771</accession>
<protein>
    <submittedName>
        <fullName evidence="2">ORF1213</fullName>
    </submittedName>
</protein>
<reference evidence="2" key="1">
    <citation type="journal article" date="2018" name="Aquaculture">
        <title>Complete genome sequence of a white spot syndrome virus associated with a disease incursion in Australia.</title>
        <authorList>
            <person name="Oakey J."/>
            <person name="Smith C.S."/>
        </authorList>
    </citation>
    <scope>NUCLEOTIDE SEQUENCE [LARGE SCALE GENOMIC DNA]</scope>
    <source>
        <strain evidence="2">WSSV-AU</strain>
    </source>
</reference>
<feature type="transmembrane region" description="Helical" evidence="1">
    <location>
        <begin position="39"/>
        <end position="57"/>
    </location>
</feature>
<dbReference type="EMBL" id="MF768985">
    <property type="protein sequence ID" value="ATU84204.1"/>
    <property type="molecule type" value="Genomic_DNA"/>
</dbReference>
<dbReference type="Proteomes" id="UP000267516">
    <property type="component" value="Segment"/>
</dbReference>
<keyword evidence="1" id="KW-1133">Transmembrane helix</keyword>
<proteinExistence type="predicted"/>
<evidence type="ECO:0000256" key="1">
    <source>
        <dbReference type="SAM" id="Phobius"/>
    </source>
</evidence>
<keyword evidence="1" id="KW-0472">Membrane</keyword>
<evidence type="ECO:0000313" key="2">
    <source>
        <dbReference type="EMBL" id="ATU84204.1"/>
    </source>
</evidence>
<sequence>MCTNPSSISSLKKIKLEYCFIEWDIINVSRACLKYSWRFFFTHVLVPPSIVLHFFIYSSSL</sequence>